<gene>
    <name evidence="1" type="ORF">SDC9_168455</name>
</gene>
<accession>A0A645G4L1</accession>
<proteinExistence type="predicted"/>
<comment type="caution">
    <text evidence="1">The sequence shown here is derived from an EMBL/GenBank/DDBJ whole genome shotgun (WGS) entry which is preliminary data.</text>
</comment>
<evidence type="ECO:0000313" key="1">
    <source>
        <dbReference type="EMBL" id="MPN21076.1"/>
    </source>
</evidence>
<organism evidence="1">
    <name type="scientific">bioreactor metagenome</name>
    <dbReference type="NCBI Taxonomy" id="1076179"/>
    <lineage>
        <taxon>unclassified sequences</taxon>
        <taxon>metagenomes</taxon>
        <taxon>ecological metagenomes</taxon>
    </lineage>
</organism>
<protein>
    <submittedName>
        <fullName evidence="1">Uncharacterized protein</fullName>
    </submittedName>
</protein>
<reference evidence="1" key="1">
    <citation type="submission" date="2019-08" db="EMBL/GenBank/DDBJ databases">
        <authorList>
            <person name="Kucharzyk K."/>
            <person name="Murdoch R.W."/>
            <person name="Higgins S."/>
            <person name="Loffler F."/>
        </authorList>
    </citation>
    <scope>NUCLEOTIDE SEQUENCE</scope>
</reference>
<dbReference type="EMBL" id="VSSQ01068961">
    <property type="protein sequence ID" value="MPN21076.1"/>
    <property type="molecule type" value="Genomic_DNA"/>
</dbReference>
<dbReference type="AlphaFoldDB" id="A0A645G4L1"/>
<sequence length="32" mass="3870">MLGVHMIDSMNLKKELIQMLKYLSFSEWKIQN</sequence>
<name>A0A645G4L1_9ZZZZ</name>